<evidence type="ECO:0000313" key="1">
    <source>
        <dbReference type="EMBL" id="KAH7917500.1"/>
    </source>
</evidence>
<dbReference type="Proteomes" id="UP000790709">
    <property type="component" value="Unassembled WGS sequence"/>
</dbReference>
<accession>A0ACB8AVU8</accession>
<sequence length="187" mass="19863">MSTPANSQTGPSRIGARRDPNPQLFSSVKTRLDLITNPGQPTSIKTVSSARNFLASKGLVLTSAAPTIDSLSSALLEFTNTAPNLTALHYDTLRAIAILMEDSCVERSTASIIQALAKHVEGPLALLEQKATELEEAANRNTTTAETLTRVAEEVSSQLDNSTEMLESAIATAITHVDASSKLKSNE</sequence>
<reference evidence="1" key="1">
    <citation type="journal article" date="2021" name="New Phytol.">
        <title>Evolutionary innovations through gain and loss of genes in the ectomycorrhizal Boletales.</title>
        <authorList>
            <person name="Wu G."/>
            <person name="Miyauchi S."/>
            <person name="Morin E."/>
            <person name="Kuo A."/>
            <person name="Drula E."/>
            <person name="Varga T."/>
            <person name="Kohler A."/>
            <person name="Feng B."/>
            <person name="Cao Y."/>
            <person name="Lipzen A."/>
            <person name="Daum C."/>
            <person name="Hundley H."/>
            <person name="Pangilinan J."/>
            <person name="Johnson J."/>
            <person name="Barry K."/>
            <person name="LaButti K."/>
            <person name="Ng V."/>
            <person name="Ahrendt S."/>
            <person name="Min B."/>
            <person name="Choi I.G."/>
            <person name="Park H."/>
            <person name="Plett J.M."/>
            <person name="Magnuson J."/>
            <person name="Spatafora J.W."/>
            <person name="Nagy L.G."/>
            <person name="Henrissat B."/>
            <person name="Grigoriev I.V."/>
            <person name="Yang Z.L."/>
            <person name="Xu J."/>
            <person name="Martin F.M."/>
        </authorList>
    </citation>
    <scope>NUCLEOTIDE SEQUENCE</scope>
    <source>
        <strain evidence="1">KUC20120723A-06</strain>
    </source>
</reference>
<comment type="caution">
    <text evidence="1">The sequence shown here is derived from an EMBL/GenBank/DDBJ whole genome shotgun (WGS) entry which is preliminary data.</text>
</comment>
<proteinExistence type="predicted"/>
<feature type="non-terminal residue" evidence="1">
    <location>
        <position position="187"/>
    </location>
</feature>
<keyword evidence="2" id="KW-1185">Reference proteome</keyword>
<organism evidence="1 2">
    <name type="scientific">Leucogyrophana mollusca</name>
    <dbReference type="NCBI Taxonomy" id="85980"/>
    <lineage>
        <taxon>Eukaryota</taxon>
        <taxon>Fungi</taxon>
        <taxon>Dikarya</taxon>
        <taxon>Basidiomycota</taxon>
        <taxon>Agaricomycotina</taxon>
        <taxon>Agaricomycetes</taxon>
        <taxon>Agaricomycetidae</taxon>
        <taxon>Boletales</taxon>
        <taxon>Boletales incertae sedis</taxon>
        <taxon>Leucogyrophana</taxon>
    </lineage>
</organism>
<dbReference type="EMBL" id="MU267039">
    <property type="protein sequence ID" value="KAH7917500.1"/>
    <property type="molecule type" value="Genomic_DNA"/>
</dbReference>
<gene>
    <name evidence="1" type="ORF">BV22DRAFT_981595</name>
</gene>
<evidence type="ECO:0000313" key="2">
    <source>
        <dbReference type="Proteomes" id="UP000790709"/>
    </source>
</evidence>
<name>A0ACB8AVU8_9AGAM</name>
<protein>
    <submittedName>
        <fullName evidence="1">Uncharacterized protein</fullName>
    </submittedName>
</protein>